<reference evidence="3" key="1">
    <citation type="submission" date="2021-02" db="EMBL/GenBank/DDBJ databases">
        <authorList>
            <person name="Dougan E. K."/>
            <person name="Rhodes N."/>
            <person name="Thang M."/>
            <person name="Chan C."/>
        </authorList>
    </citation>
    <scope>NUCLEOTIDE SEQUENCE</scope>
</reference>
<protein>
    <submittedName>
        <fullName evidence="3">Uncharacterized protein</fullName>
    </submittedName>
</protein>
<sequence length="339" mass="36616">MTRNARGKISIRLFLEKGLLAVGLVGIGVQPPLDVAIKGDSWDFRSADGKRLLDDAEADGNLMWSHWSPERRTFSSFRGQPIYDMQGKQHQGPKALRDLNSPGGFTDLRRGDLVDVRQGNAMAKPGNEGDLHPSNILTTPISGTSATQNLFMKRGGSGLRSLGVALGVIDRFGQPSFTILHAFTNYFTSLIVVDFDGAEEDEYPWELCVVMASAVKSENSFIYAGFFVTFIAPALVFASQLTGRMSLVTVLDLTPHSNGCGAKSLRSNGKRRNTSTSLKFQPFSLSSAAEPEILSSMASASFQWLILSSRASCSPKGDPHPSASTGCAAALQQFCSRQV</sequence>
<feature type="chain" id="PRO_5032582088" evidence="2">
    <location>
        <begin position="22"/>
        <end position="339"/>
    </location>
</feature>
<keyword evidence="1" id="KW-1133">Transmembrane helix</keyword>
<evidence type="ECO:0000313" key="4">
    <source>
        <dbReference type="Proteomes" id="UP000649617"/>
    </source>
</evidence>
<evidence type="ECO:0000313" key="3">
    <source>
        <dbReference type="EMBL" id="CAE7471510.1"/>
    </source>
</evidence>
<accession>A0A812S8W6</accession>
<keyword evidence="2" id="KW-0732">Signal</keyword>
<keyword evidence="4" id="KW-1185">Reference proteome</keyword>
<dbReference type="AlphaFoldDB" id="A0A812S8W6"/>
<dbReference type="Proteomes" id="UP000649617">
    <property type="component" value="Unassembled WGS sequence"/>
</dbReference>
<evidence type="ECO:0000256" key="1">
    <source>
        <dbReference type="SAM" id="Phobius"/>
    </source>
</evidence>
<comment type="caution">
    <text evidence="3">The sequence shown here is derived from an EMBL/GenBank/DDBJ whole genome shotgun (WGS) entry which is preliminary data.</text>
</comment>
<gene>
    <name evidence="3" type="ORF">SPIL2461_LOCUS11958</name>
</gene>
<feature type="signal peptide" evidence="2">
    <location>
        <begin position="1"/>
        <end position="21"/>
    </location>
</feature>
<proteinExistence type="predicted"/>
<name>A0A812S8W6_SYMPI</name>
<dbReference type="EMBL" id="CAJNIZ010023786">
    <property type="protein sequence ID" value="CAE7471510.1"/>
    <property type="molecule type" value="Genomic_DNA"/>
</dbReference>
<keyword evidence="1" id="KW-0812">Transmembrane</keyword>
<keyword evidence="1" id="KW-0472">Membrane</keyword>
<feature type="transmembrane region" description="Helical" evidence="1">
    <location>
        <begin position="221"/>
        <end position="238"/>
    </location>
</feature>
<evidence type="ECO:0000256" key="2">
    <source>
        <dbReference type="SAM" id="SignalP"/>
    </source>
</evidence>
<organism evidence="3 4">
    <name type="scientific">Symbiodinium pilosum</name>
    <name type="common">Dinoflagellate</name>
    <dbReference type="NCBI Taxonomy" id="2952"/>
    <lineage>
        <taxon>Eukaryota</taxon>
        <taxon>Sar</taxon>
        <taxon>Alveolata</taxon>
        <taxon>Dinophyceae</taxon>
        <taxon>Suessiales</taxon>
        <taxon>Symbiodiniaceae</taxon>
        <taxon>Symbiodinium</taxon>
    </lineage>
</organism>